<dbReference type="Gene3D" id="2.40.50.180">
    <property type="entry name" value="CheA-289, Domain 4"/>
    <property type="match status" value="1"/>
</dbReference>
<evidence type="ECO:0000313" key="2">
    <source>
        <dbReference type="EMBL" id="STO08445.1"/>
    </source>
</evidence>
<dbReference type="InterPro" id="IPR039315">
    <property type="entry name" value="CheW"/>
</dbReference>
<feature type="domain" description="CheW-like" evidence="1">
    <location>
        <begin position="2"/>
        <end position="142"/>
    </location>
</feature>
<dbReference type="OrthoDB" id="9794382at2"/>
<dbReference type="InterPro" id="IPR036061">
    <property type="entry name" value="CheW-like_dom_sf"/>
</dbReference>
<gene>
    <name evidence="2" type="primary">cheW</name>
    <name evidence="2" type="ORF">NCTC13163_01816</name>
</gene>
<evidence type="ECO:0000259" key="1">
    <source>
        <dbReference type="PROSITE" id="PS50851"/>
    </source>
</evidence>
<dbReference type="GO" id="GO:0005829">
    <property type="term" value="C:cytosol"/>
    <property type="evidence" value="ECO:0007669"/>
    <property type="project" value="TreeGrafter"/>
</dbReference>
<dbReference type="Gene3D" id="2.30.30.40">
    <property type="entry name" value="SH3 Domains"/>
    <property type="match status" value="1"/>
</dbReference>
<sequence>MEQKWVVFSLADNTYGIDVQSVRSIERLQPVTRVPNAPAHVKGVINLRGVVTPVIDLRLRLGYEEIEATDETRILIASLNQGDAGFIVDRANEVVESDDVRIEPIPESSQDMLSAHLTAIAKGEDKLFSLLDANALFEDQHAE</sequence>
<dbReference type="CDD" id="cd00732">
    <property type="entry name" value="CheW"/>
    <property type="match status" value="1"/>
</dbReference>
<dbReference type="GO" id="GO:0007165">
    <property type="term" value="P:signal transduction"/>
    <property type="evidence" value="ECO:0007669"/>
    <property type="project" value="InterPro"/>
</dbReference>
<reference evidence="2 3" key="1">
    <citation type="submission" date="2018-06" db="EMBL/GenBank/DDBJ databases">
        <authorList>
            <consortium name="Pathogen Informatics"/>
            <person name="Doyle S."/>
        </authorList>
    </citation>
    <scope>NUCLEOTIDE SEQUENCE [LARGE SCALE GENOMIC DNA]</scope>
    <source>
        <strain evidence="2 3">NCTC13163</strain>
    </source>
</reference>
<dbReference type="PANTHER" id="PTHR22617:SF23">
    <property type="entry name" value="CHEMOTAXIS PROTEIN CHEW"/>
    <property type="match status" value="1"/>
</dbReference>
<dbReference type="Pfam" id="PF01584">
    <property type="entry name" value="CheW"/>
    <property type="match status" value="1"/>
</dbReference>
<dbReference type="SMART" id="SM00260">
    <property type="entry name" value="CheW"/>
    <property type="match status" value="1"/>
</dbReference>
<organism evidence="2 3">
    <name type="scientific">Exiguobacterium aurantiacum</name>
    <dbReference type="NCBI Taxonomy" id="33987"/>
    <lineage>
        <taxon>Bacteria</taxon>
        <taxon>Bacillati</taxon>
        <taxon>Bacillota</taxon>
        <taxon>Bacilli</taxon>
        <taxon>Bacillales</taxon>
        <taxon>Bacillales Family XII. Incertae Sedis</taxon>
        <taxon>Exiguobacterium</taxon>
    </lineage>
</organism>
<dbReference type="AlphaFoldDB" id="A0A377FVG9"/>
<dbReference type="EMBL" id="UGGP01000001">
    <property type="protein sequence ID" value="STO08445.1"/>
    <property type="molecule type" value="Genomic_DNA"/>
</dbReference>
<dbReference type="PANTHER" id="PTHR22617">
    <property type="entry name" value="CHEMOTAXIS SENSOR HISTIDINE KINASE-RELATED"/>
    <property type="match status" value="1"/>
</dbReference>
<evidence type="ECO:0000313" key="3">
    <source>
        <dbReference type="Proteomes" id="UP000254060"/>
    </source>
</evidence>
<dbReference type="InterPro" id="IPR002545">
    <property type="entry name" value="CheW-lke_dom"/>
</dbReference>
<dbReference type="SMR" id="A0A377FVG9"/>
<dbReference type="RefSeq" id="WP_024370124.1">
    <property type="nucleotide sequence ID" value="NZ_UGGP01000001.1"/>
</dbReference>
<dbReference type="SUPFAM" id="SSF50341">
    <property type="entry name" value="CheW-like"/>
    <property type="match status" value="1"/>
</dbReference>
<dbReference type="GO" id="GO:0006935">
    <property type="term" value="P:chemotaxis"/>
    <property type="evidence" value="ECO:0007669"/>
    <property type="project" value="InterPro"/>
</dbReference>
<dbReference type="STRING" id="1397694.GCA_000702585_02312"/>
<name>A0A377FVG9_9BACL</name>
<dbReference type="Proteomes" id="UP000254060">
    <property type="component" value="Unassembled WGS sequence"/>
</dbReference>
<dbReference type="PROSITE" id="PS50851">
    <property type="entry name" value="CHEW"/>
    <property type="match status" value="1"/>
</dbReference>
<protein>
    <submittedName>
        <fullName evidence="2">Coupling protein CheW</fullName>
    </submittedName>
</protein>
<proteinExistence type="predicted"/>
<accession>A0A377FVG9</accession>